<organism evidence="1 2">
    <name type="scientific">Candidatus Sulfuritelmatomonas gaucii</name>
    <dbReference type="NCBI Taxonomy" id="2043161"/>
    <lineage>
        <taxon>Bacteria</taxon>
        <taxon>Pseudomonadati</taxon>
        <taxon>Acidobacteriota</taxon>
        <taxon>Terriglobia</taxon>
        <taxon>Terriglobales</taxon>
        <taxon>Acidobacteriaceae</taxon>
        <taxon>Candidatus Sulfuritelmatomonas</taxon>
    </lineage>
</organism>
<dbReference type="EMBL" id="OKRB01000119">
    <property type="protein sequence ID" value="SPE27626.1"/>
    <property type="molecule type" value="Genomic_DNA"/>
</dbReference>
<evidence type="ECO:0000313" key="2">
    <source>
        <dbReference type="Proteomes" id="UP000239735"/>
    </source>
</evidence>
<evidence type="ECO:0000313" key="1">
    <source>
        <dbReference type="EMBL" id="SPE27626.1"/>
    </source>
</evidence>
<sequence>MNWKWVLVGILGVLLGLLIAPFEHKRVLASAAPVSTHFQIQAATVDESDGQGQRVPSHEVFLLDTESGEVWQFQGPVTAFNQTKGEAAFIPPKFFRVAVQ</sequence>
<name>A0A2N9LWN9_9BACT</name>
<proteinExistence type="predicted"/>
<protein>
    <submittedName>
        <fullName evidence="1">Uncharacterized protein</fullName>
    </submittedName>
</protein>
<dbReference type="AlphaFoldDB" id="A0A2N9LWN9"/>
<accession>A0A2N9LWN9</accession>
<gene>
    <name evidence="1" type="ORF">SBA5_60033</name>
</gene>
<reference evidence="2" key="1">
    <citation type="submission" date="2018-02" db="EMBL/GenBank/DDBJ databases">
        <authorList>
            <person name="Hausmann B."/>
        </authorList>
    </citation>
    <scope>NUCLEOTIDE SEQUENCE [LARGE SCALE GENOMIC DNA]</scope>
    <source>
        <strain evidence="2">Peat soil MAG SbA5</strain>
    </source>
</reference>
<dbReference type="Proteomes" id="UP000239735">
    <property type="component" value="Unassembled WGS sequence"/>
</dbReference>